<feature type="compositionally biased region" description="Basic and acidic residues" evidence="7">
    <location>
        <begin position="989"/>
        <end position="1001"/>
    </location>
</feature>
<dbReference type="InterPro" id="IPR036277">
    <property type="entry name" value="SMC_hinge_sf"/>
</dbReference>
<dbReference type="GO" id="GO:0005524">
    <property type="term" value="F:ATP binding"/>
    <property type="evidence" value="ECO:0007669"/>
    <property type="project" value="UniProtKB-UniRule"/>
</dbReference>
<keyword evidence="2 6" id="KW-0547">Nucleotide-binding</keyword>
<dbReference type="GO" id="GO:0007062">
    <property type="term" value="P:sister chromatid cohesion"/>
    <property type="evidence" value="ECO:0007669"/>
    <property type="project" value="InterPro"/>
</dbReference>
<comment type="subunit">
    <text evidence="6">Homodimer.</text>
</comment>
<dbReference type="SUPFAM" id="SSF52540">
    <property type="entry name" value="P-loop containing nucleoside triphosphate hydrolases"/>
    <property type="match status" value="1"/>
</dbReference>
<keyword evidence="3 6" id="KW-0067">ATP-binding</keyword>
<dbReference type="InterPro" id="IPR003395">
    <property type="entry name" value="RecF/RecN/SMC_N"/>
</dbReference>
<dbReference type="KEGG" id="nkf:Nkreftii_003249"/>
<feature type="region of interest" description="Disordered" evidence="7">
    <location>
        <begin position="977"/>
        <end position="1001"/>
    </location>
</feature>
<keyword evidence="4 6" id="KW-0175">Coiled coil</keyword>
<feature type="coiled-coil region" evidence="6">
    <location>
        <begin position="178"/>
        <end position="268"/>
    </location>
</feature>
<dbReference type="Pfam" id="PF06470">
    <property type="entry name" value="SMC_hinge"/>
    <property type="match status" value="1"/>
</dbReference>
<dbReference type="GO" id="GO:0030261">
    <property type="term" value="P:chromosome condensation"/>
    <property type="evidence" value="ECO:0007669"/>
    <property type="project" value="InterPro"/>
</dbReference>
<dbReference type="Proteomes" id="UP000593737">
    <property type="component" value="Chromosome"/>
</dbReference>
<dbReference type="CDD" id="cd03278">
    <property type="entry name" value="ABC_SMC_barmotin"/>
    <property type="match status" value="1"/>
</dbReference>
<dbReference type="Gene3D" id="1.20.1060.20">
    <property type="match status" value="1"/>
</dbReference>
<dbReference type="InterPro" id="IPR027417">
    <property type="entry name" value="P-loop_NTPase"/>
</dbReference>
<dbReference type="SUPFAM" id="SSF75553">
    <property type="entry name" value="Smc hinge domain"/>
    <property type="match status" value="1"/>
</dbReference>
<evidence type="ECO:0000256" key="2">
    <source>
        <dbReference type="ARBA" id="ARBA00022741"/>
    </source>
</evidence>
<feature type="compositionally biased region" description="Polar residues" evidence="7">
    <location>
        <begin position="915"/>
        <end position="924"/>
    </location>
</feature>
<evidence type="ECO:0000256" key="6">
    <source>
        <dbReference type="HAMAP-Rule" id="MF_01894"/>
    </source>
</evidence>
<dbReference type="GO" id="GO:0016887">
    <property type="term" value="F:ATP hydrolysis activity"/>
    <property type="evidence" value="ECO:0007669"/>
    <property type="project" value="InterPro"/>
</dbReference>
<evidence type="ECO:0000256" key="4">
    <source>
        <dbReference type="ARBA" id="ARBA00023054"/>
    </source>
</evidence>
<feature type="coiled-coil region" evidence="6">
    <location>
        <begin position="710"/>
        <end position="863"/>
    </location>
</feature>
<dbReference type="GO" id="GO:0007059">
    <property type="term" value="P:chromosome segregation"/>
    <property type="evidence" value="ECO:0007669"/>
    <property type="project" value="UniProtKB-UniRule"/>
</dbReference>
<comment type="subcellular location">
    <subcellularLocation>
        <location evidence="6">Cytoplasm</location>
    </subcellularLocation>
</comment>
<comment type="domain">
    <text evidence="6">Contains large globular domains required for ATP hydrolysis at each terminus and a third globular domain forming a flexible hinge near the middle of the molecule. These domains are separated by coiled-coil structures.</text>
</comment>
<feature type="region of interest" description="Disordered" evidence="7">
    <location>
        <begin position="912"/>
        <end position="931"/>
    </location>
</feature>
<name>A0A7S8J122_9BACT</name>
<dbReference type="GO" id="GO:0005737">
    <property type="term" value="C:cytoplasm"/>
    <property type="evidence" value="ECO:0007669"/>
    <property type="project" value="UniProtKB-SubCell"/>
</dbReference>
<protein>
    <recommendedName>
        <fullName evidence="6">Chromosome partition protein Smc</fullName>
    </recommendedName>
</protein>
<feature type="domain" description="SMC hinge" evidence="8">
    <location>
        <begin position="532"/>
        <end position="651"/>
    </location>
</feature>
<keyword evidence="5 6" id="KW-0238">DNA-binding</keyword>
<dbReference type="NCBIfam" id="TIGR02168">
    <property type="entry name" value="SMC_prok_B"/>
    <property type="match status" value="1"/>
</dbReference>
<dbReference type="PANTHER" id="PTHR43977">
    <property type="entry name" value="STRUCTURAL MAINTENANCE OF CHROMOSOMES PROTEIN 3"/>
    <property type="match status" value="1"/>
</dbReference>
<feature type="coiled-coil region" evidence="6">
    <location>
        <begin position="357"/>
        <end position="454"/>
    </location>
</feature>
<accession>A0A7S8J122</accession>
<evidence type="ECO:0000313" key="9">
    <source>
        <dbReference type="EMBL" id="QPD05475.1"/>
    </source>
</evidence>
<dbReference type="AlphaFoldDB" id="A0A7S8J122"/>
<dbReference type="EMBL" id="CP047423">
    <property type="protein sequence ID" value="QPD05475.1"/>
    <property type="molecule type" value="Genomic_DNA"/>
</dbReference>
<keyword evidence="1 6" id="KW-0963">Cytoplasm</keyword>
<comment type="similarity">
    <text evidence="6">Belongs to the SMC family.</text>
</comment>
<proteinExistence type="inferred from homology"/>
<evidence type="ECO:0000313" key="10">
    <source>
        <dbReference type="Proteomes" id="UP000593737"/>
    </source>
</evidence>
<evidence type="ECO:0000256" key="3">
    <source>
        <dbReference type="ARBA" id="ARBA00022840"/>
    </source>
</evidence>
<dbReference type="Gene3D" id="3.30.70.1620">
    <property type="match status" value="1"/>
</dbReference>
<reference evidence="9 10" key="1">
    <citation type="journal article" date="2020" name="ISME J.">
        <title>Enrichment and physiological characterization of a novel comammox Nitrospira indicates ammonium inhibition of complete nitrification.</title>
        <authorList>
            <person name="Sakoula D."/>
            <person name="Koch H."/>
            <person name="Frank J."/>
            <person name="Jetten M.S.M."/>
            <person name="van Kessel M.A.H.J."/>
            <person name="Lucker S."/>
        </authorList>
    </citation>
    <scope>NUCLEOTIDE SEQUENCE [LARGE SCALE GENOMIC DNA]</scope>
    <source>
        <strain evidence="9">Comreactor17</strain>
    </source>
</reference>
<dbReference type="InterPro" id="IPR011890">
    <property type="entry name" value="SMC_prok"/>
</dbReference>
<feature type="binding site" evidence="6">
    <location>
        <begin position="31"/>
        <end position="38"/>
    </location>
    <ligand>
        <name>ATP</name>
        <dbReference type="ChEBI" id="CHEBI:30616"/>
    </ligand>
</feature>
<evidence type="ECO:0000256" key="5">
    <source>
        <dbReference type="ARBA" id="ARBA00023125"/>
    </source>
</evidence>
<evidence type="ECO:0000256" key="1">
    <source>
        <dbReference type="ARBA" id="ARBA00022490"/>
    </source>
</evidence>
<dbReference type="GO" id="GO:0003677">
    <property type="term" value="F:DNA binding"/>
    <property type="evidence" value="ECO:0007669"/>
    <property type="project" value="UniProtKB-UniRule"/>
</dbReference>
<dbReference type="GO" id="GO:0005694">
    <property type="term" value="C:chromosome"/>
    <property type="evidence" value="ECO:0007669"/>
    <property type="project" value="InterPro"/>
</dbReference>
<evidence type="ECO:0000259" key="8">
    <source>
        <dbReference type="SMART" id="SM00968"/>
    </source>
</evidence>
<dbReference type="Pfam" id="PF02463">
    <property type="entry name" value="SMC_N"/>
    <property type="match status" value="1"/>
</dbReference>
<dbReference type="InterPro" id="IPR024704">
    <property type="entry name" value="SMC"/>
</dbReference>
<dbReference type="Gene3D" id="3.40.50.300">
    <property type="entry name" value="P-loop containing nucleotide triphosphate hydrolases"/>
    <property type="match status" value="2"/>
</dbReference>
<organism evidence="9 10">
    <name type="scientific">Candidatus Nitrospira kreftii</name>
    <dbReference type="NCBI Taxonomy" id="2652173"/>
    <lineage>
        <taxon>Bacteria</taxon>
        <taxon>Pseudomonadati</taxon>
        <taxon>Nitrospirota</taxon>
        <taxon>Nitrospiria</taxon>
        <taxon>Nitrospirales</taxon>
        <taxon>Nitrospiraceae</taxon>
        <taxon>Nitrospira</taxon>
    </lineage>
</organism>
<sequence>MHLKSLNMLGFKSFAEAKIEFPEGVTAVVGPNGSGKSNVVDAILWVLGEQSTKTLRSEKMEDVIFNGTEVRKPLGMAEVSLVIGGLDQAAMKLDGNSGLPSELTEVQELMITRRLYRNGESEYLINKIHCRLKDIRSLLLDTRAGSKGHTVIAQGQIDQILNASPQDRRELIEETAGIVRYKKQKAEALRKLEATQQNLLRVRDIVAEVKKQLNSLERQARQARTYQTLQGEAREIEVTLLTREFRTLRQTLQEVESEVLDLDQQESEKAAEQARFTTELEQARLDAIATADSIGKIREELAGVEQQQAHALTAAEVERNRGQLFSQQQVQESAELEELVRSQEQMVGTLQAIESFLVRLEEDVTLRNQALEELDQEMTQLLQQRTAAVAEEERGRKDVLQLAVLVANTEQSISQLAQRMEGSTNRATRLTMERDELRNQRESSITRHETLREAYGNADRLVATLQADQRTVKEEVAQAVGLMQSLDQVILRRSEELAGLESRLEALQSVVREEMGYGRQGADQGPALKSCEGVRDAVAEWLVIPSGMERAVEAVLGERVRGWFVDEPSVGRRLIRFLQEETLGRGSFIPQHPRWAGAQVYDWWPAIATEPEVVGRAVDLIQTDAARTVARDSLFDRVVIVRSLDHALQLWERHAWGAPTGPILATLDGDVVDASGIVTGGQVQGTLGLLERRREVLDLETKRHVLVMELDQNKQQRDAVHTQIQELTERDRHLGDSLREAEMQNLSLRKDEEKLQHVLTDLDHRLSAVEAEIQEGLSEREQLEQESQSVQAQLSQWITEKTGHDTLLSRVREGLGLLDQNLRTHQERVTEARLAAEGLRAKREHEQLNRARVIQQIQETEDRRRVLGEHLDSLKGQIEQSLTEQTRQETLCRELGVTAGQVKEDLVAAQERHAQQTGTSQALESSLDESRRGMSAIRDARMTVEVRRAETRMQLSTVESTLSGTYQLDPSTLIDVPPAPSEPSSETHVAAEHETVERSDTELKEQLQKLRDRLDRMGPINLAAISEHQELEERHTFLSAQEQDLSNSIASLKEIIQRIHRTTKEMFAATYDELQQKFTEVFSQFFPGGRAELQLVEEAPSENGESAGSEEPGIEIVAQPPGKRLKSITMLSGGEKTLTAMALLFASFLIRPTPFCLLDEIDAPLDEENIGRFTAVLKDLAQNAQFLVITHNKRTMSIADSLFGVTMEEPGVSKLVSVRLGELQPA</sequence>
<comment type="function">
    <text evidence="6">Required for chromosome condensation and partitioning.</text>
</comment>
<dbReference type="HAMAP" id="MF_01894">
    <property type="entry name" value="Smc_prok"/>
    <property type="match status" value="1"/>
</dbReference>
<dbReference type="SMART" id="SM00968">
    <property type="entry name" value="SMC_hinge"/>
    <property type="match status" value="1"/>
</dbReference>
<dbReference type="InterPro" id="IPR010935">
    <property type="entry name" value="SMC_hinge"/>
</dbReference>
<evidence type="ECO:0000256" key="7">
    <source>
        <dbReference type="SAM" id="MobiDB-lite"/>
    </source>
</evidence>
<dbReference type="PIRSF" id="PIRSF005719">
    <property type="entry name" value="SMC"/>
    <property type="match status" value="1"/>
</dbReference>
<dbReference type="GO" id="GO:0006260">
    <property type="term" value="P:DNA replication"/>
    <property type="evidence" value="ECO:0007669"/>
    <property type="project" value="UniProtKB-UniRule"/>
</dbReference>
<gene>
    <name evidence="6" type="primary">smc</name>
    <name evidence="9" type="ORF">Nkreftii_003249</name>
</gene>